<keyword evidence="3" id="KW-1185">Reference proteome</keyword>
<evidence type="ECO:0000313" key="3">
    <source>
        <dbReference type="Proteomes" id="UP000001058"/>
    </source>
</evidence>
<dbReference type="Proteomes" id="UP000001058">
    <property type="component" value="Unassembled WGS sequence"/>
</dbReference>
<dbReference type="OrthoDB" id="406773at2759"/>
<dbReference type="SUPFAM" id="SSF53335">
    <property type="entry name" value="S-adenosyl-L-methionine-dependent methyltransferases"/>
    <property type="match status" value="1"/>
</dbReference>
<dbReference type="eggNOG" id="ENOG502S10I">
    <property type="taxonomic scope" value="Eukaryota"/>
</dbReference>
<dbReference type="EMBL" id="GL378327">
    <property type="protein sequence ID" value="EFJ51442.1"/>
    <property type="molecule type" value="Genomic_DNA"/>
</dbReference>
<dbReference type="KEGG" id="vcn:VOLCADRAFT_87747"/>
<dbReference type="InParanoid" id="D8TM51"/>
<dbReference type="RefSeq" id="XP_002947394.1">
    <property type="nucleotide sequence ID" value="XM_002947348.1"/>
</dbReference>
<evidence type="ECO:0000313" key="2">
    <source>
        <dbReference type="EMBL" id="EFJ51442.1"/>
    </source>
</evidence>
<dbReference type="InterPro" id="IPR029063">
    <property type="entry name" value="SAM-dependent_MTases_sf"/>
</dbReference>
<protein>
    <recommendedName>
        <fullName evidence="4">Methyltransferase type 11 domain-containing protein</fullName>
    </recommendedName>
</protein>
<organism evidence="3">
    <name type="scientific">Volvox carteri f. nagariensis</name>
    <dbReference type="NCBI Taxonomy" id="3068"/>
    <lineage>
        <taxon>Eukaryota</taxon>
        <taxon>Viridiplantae</taxon>
        <taxon>Chlorophyta</taxon>
        <taxon>core chlorophytes</taxon>
        <taxon>Chlorophyceae</taxon>
        <taxon>CS clade</taxon>
        <taxon>Chlamydomonadales</taxon>
        <taxon>Volvocaceae</taxon>
        <taxon>Volvox</taxon>
    </lineage>
</organism>
<sequence length="286" mass="29972">MQRPVSGVILSALLFSTALAAFAIGAWSSHRCDQHYRSSVSGSGRGSGGVISRGLTSRPLLEDGGVGRGGLRALRLEYGTTYCALHGIGPAGGFCVHPNASQQAAAGSVTATYLDSKLCTALGGLFLAQRVADFGAGLGQYGRCLGSIVRQYVPYDGAEGVEPVWLGTTYDWVMSLEVGEHVPSEHEDAFLSNLLRHATRGVVLSWAVPGQGGHHHVNERPNAYIVERVSDLSGLGSSKGSGGAGGFGAAGRRRFVFNASASAALRTASSFSWFRSTLMVFDVIHQ</sequence>
<accession>D8TM51</accession>
<dbReference type="GeneID" id="9620497"/>
<feature type="signal peptide" evidence="1">
    <location>
        <begin position="1"/>
        <end position="20"/>
    </location>
</feature>
<name>D8TM51_VOLCA</name>
<evidence type="ECO:0000256" key="1">
    <source>
        <dbReference type="SAM" id="SignalP"/>
    </source>
</evidence>
<proteinExistence type="predicted"/>
<keyword evidence="1" id="KW-0732">Signal</keyword>
<reference evidence="2 3" key="1">
    <citation type="journal article" date="2010" name="Science">
        <title>Genomic analysis of organismal complexity in the multicellular green alga Volvox carteri.</title>
        <authorList>
            <person name="Prochnik S.E."/>
            <person name="Umen J."/>
            <person name="Nedelcu A.M."/>
            <person name="Hallmann A."/>
            <person name="Miller S.M."/>
            <person name="Nishii I."/>
            <person name="Ferris P."/>
            <person name="Kuo A."/>
            <person name="Mitros T."/>
            <person name="Fritz-Laylin L.K."/>
            <person name="Hellsten U."/>
            <person name="Chapman J."/>
            <person name="Simakov O."/>
            <person name="Rensing S.A."/>
            <person name="Terry A."/>
            <person name="Pangilinan J."/>
            <person name="Kapitonov V."/>
            <person name="Jurka J."/>
            <person name="Salamov A."/>
            <person name="Shapiro H."/>
            <person name="Schmutz J."/>
            <person name="Grimwood J."/>
            <person name="Lindquist E."/>
            <person name="Lucas S."/>
            <person name="Grigoriev I.V."/>
            <person name="Schmitt R."/>
            <person name="Kirk D."/>
            <person name="Rokhsar D.S."/>
        </authorList>
    </citation>
    <scope>NUCLEOTIDE SEQUENCE [LARGE SCALE GENOMIC DNA]</scope>
    <source>
        <strain evidence="3">f. Nagariensis / Eve</strain>
    </source>
</reference>
<feature type="chain" id="PRO_5003123690" description="Methyltransferase type 11 domain-containing protein" evidence="1">
    <location>
        <begin position="21"/>
        <end position="286"/>
    </location>
</feature>
<dbReference type="AlphaFoldDB" id="D8TM51"/>
<evidence type="ECO:0008006" key="4">
    <source>
        <dbReference type="Google" id="ProtNLM"/>
    </source>
</evidence>
<gene>
    <name evidence="2" type="ORF">VOLCADRAFT_87747</name>
</gene>